<protein>
    <submittedName>
        <fullName evidence="1">Uncharacterized protein</fullName>
    </submittedName>
</protein>
<gene>
    <name evidence="1" type="ORF">ILUMI_24771</name>
</gene>
<name>A0A8K0FYF6_IGNLU</name>
<dbReference type="Proteomes" id="UP000801492">
    <property type="component" value="Unassembled WGS sequence"/>
</dbReference>
<keyword evidence="2" id="KW-1185">Reference proteome</keyword>
<comment type="caution">
    <text evidence="1">The sequence shown here is derived from an EMBL/GenBank/DDBJ whole genome shotgun (WGS) entry which is preliminary data.</text>
</comment>
<proteinExistence type="predicted"/>
<sequence length="76" mass="9118">MVVAKLRLKEKKRRRGKIKSKTWNVEKLKTEVKQEEYRKEAEEEIKEVWMNYFKKILNEKQAAEEIIIGKGNVVVV</sequence>
<dbReference type="EMBL" id="VTPC01090743">
    <property type="protein sequence ID" value="KAF2881397.1"/>
    <property type="molecule type" value="Genomic_DNA"/>
</dbReference>
<reference evidence="1" key="1">
    <citation type="submission" date="2019-08" db="EMBL/GenBank/DDBJ databases">
        <title>The genome of the North American firefly Photinus pyralis.</title>
        <authorList>
            <consortium name="Photinus pyralis genome working group"/>
            <person name="Fallon T.R."/>
            <person name="Sander Lower S.E."/>
            <person name="Weng J.-K."/>
        </authorList>
    </citation>
    <scope>NUCLEOTIDE SEQUENCE</scope>
    <source>
        <strain evidence="1">TRF0915ILg1</strain>
        <tissue evidence="1">Whole body</tissue>
    </source>
</reference>
<organism evidence="1 2">
    <name type="scientific">Ignelater luminosus</name>
    <name type="common">Cucubano</name>
    <name type="synonym">Pyrophorus luminosus</name>
    <dbReference type="NCBI Taxonomy" id="2038154"/>
    <lineage>
        <taxon>Eukaryota</taxon>
        <taxon>Metazoa</taxon>
        <taxon>Ecdysozoa</taxon>
        <taxon>Arthropoda</taxon>
        <taxon>Hexapoda</taxon>
        <taxon>Insecta</taxon>
        <taxon>Pterygota</taxon>
        <taxon>Neoptera</taxon>
        <taxon>Endopterygota</taxon>
        <taxon>Coleoptera</taxon>
        <taxon>Polyphaga</taxon>
        <taxon>Elateriformia</taxon>
        <taxon>Elateroidea</taxon>
        <taxon>Elateridae</taxon>
        <taxon>Agrypninae</taxon>
        <taxon>Pyrophorini</taxon>
        <taxon>Ignelater</taxon>
    </lineage>
</organism>
<accession>A0A8K0FYF6</accession>
<evidence type="ECO:0000313" key="1">
    <source>
        <dbReference type="EMBL" id="KAF2881397.1"/>
    </source>
</evidence>
<dbReference type="AlphaFoldDB" id="A0A8K0FYF6"/>
<evidence type="ECO:0000313" key="2">
    <source>
        <dbReference type="Proteomes" id="UP000801492"/>
    </source>
</evidence>